<evidence type="ECO:0000313" key="2">
    <source>
        <dbReference type="Proteomes" id="UP000694555"/>
    </source>
</evidence>
<organism evidence="1 2">
    <name type="scientific">Buteo japonicus</name>
    <dbReference type="NCBI Taxonomy" id="224669"/>
    <lineage>
        <taxon>Eukaryota</taxon>
        <taxon>Metazoa</taxon>
        <taxon>Chordata</taxon>
        <taxon>Craniata</taxon>
        <taxon>Vertebrata</taxon>
        <taxon>Euteleostomi</taxon>
        <taxon>Archelosauria</taxon>
        <taxon>Archosauria</taxon>
        <taxon>Dinosauria</taxon>
        <taxon>Saurischia</taxon>
        <taxon>Theropoda</taxon>
        <taxon>Coelurosauria</taxon>
        <taxon>Aves</taxon>
        <taxon>Neognathae</taxon>
        <taxon>Neoaves</taxon>
        <taxon>Telluraves</taxon>
        <taxon>Accipitrimorphae</taxon>
        <taxon>Accipitriformes</taxon>
        <taxon>Accipitridae</taxon>
        <taxon>Accipitrinae</taxon>
        <taxon>Buteo</taxon>
    </lineage>
</organism>
<evidence type="ECO:0000313" key="1">
    <source>
        <dbReference type="Ensembl" id="ENSBJAP00000019528.1"/>
    </source>
</evidence>
<reference evidence="1" key="1">
    <citation type="submission" date="2025-08" db="UniProtKB">
        <authorList>
            <consortium name="Ensembl"/>
        </authorList>
    </citation>
    <scope>IDENTIFICATION</scope>
</reference>
<accession>A0A8C0BMV8</accession>
<proteinExistence type="predicted"/>
<dbReference type="Proteomes" id="UP000694555">
    <property type="component" value="Unplaced"/>
</dbReference>
<keyword evidence="2" id="KW-1185">Reference proteome</keyword>
<sequence>VYGGVGHFGVPPQPKEGALQVGSVGLVEMLNRSNLLAIVGGGSHPKFPDVSGAP</sequence>
<reference evidence="1" key="2">
    <citation type="submission" date="2025-09" db="UniProtKB">
        <authorList>
            <consortium name="Ensembl"/>
        </authorList>
    </citation>
    <scope>IDENTIFICATION</scope>
</reference>
<protein>
    <submittedName>
        <fullName evidence="1">Uncharacterized protein</fullName>
    </submittedName>
</protein>
<dbReference type="Ensembl" id="ENSBJAT00000020069.1">
    <property type="protein sequence ID" value="ENSBJAP00000019528.1"/>
    <property type="gene ID" value="ENSBJAG00000012853.1"/>
</dbReference>
<name>A0A8C0BMV8_9AVES</name>
<dbReference type="AlphaFoldDB" id="A0A8C0BMV8"/>